<dbReference type="EMBL" id="JANJYJ010000003">
    <property type="protein sequence ID" value="KAK3222691.1"/>
    <property type="molecule type" value="Genomic_DNA"/>
</dbReference>
<reference evidence="2" key="1">
    <citation type="journal article" date="2023" name="Plant J.">
        <title>Genome sequences and population genomics provide insights into the demographic history, inbreeding, and mutation load of two 'living fossil' tree species of Dipteronia.</title>
        <authorList>
            <person name="Feng Y."/>
            <person name="Comes H.P."/>
            <person name="Chen J."/>
            <person name="Zhu S."/>
            <person name="Lu R."/>
            <person name="Zhang X."/>
            <person name="Li P."/>
            <person name="Qiu J."/>
            <person name="Olsen K.M."/>
            <person name="Qiu Y."/>
        </authorList>
    </citation>
    <scope>NUCLEOTIDE SEQUENCE</scope>
    <source>
        <strain evidence="2">NBL</strain>
    </source>
</reference>
<evidence type="ECO:0000313" key="2">
    <source>
        <dbReference type="EMBL" id="KAK3222691.1"/>
    </source>
</evidence>
<evidence type="ECO:0000259" key="1">
    <source>
        <dbReference type="Pfam" id="PF08268"/>
    </source>
</evidence>
<comment type="caution">
    <text evidence="2">The sequence shown here is derived from an EMBL/GenBank/DDBJ whole genome shotgun (WGS) entry which is preliminary data.</text>
</comment>
<dbReference type="AlphaFoldDB" id="A0AAE0AR54"/>
<dbReference type="Proteomes" id="UP001281410">
    <property type="component" value="Unassembled WGS sequence"/>
</dbReference>
<organism evidence="2 3">
    <name type="scientific">Dipteronia sinensis</name>
    <dbReference type="NCBI Taxonomy" id="43782"/>
    <lineage>
        <taxon>Eukaryota</taxon>
        <taxon>Viridiplantae</taxon>
        <taxon>Streptophyta</taxon>
        <taxon>Embryophyta</taxon>
        <taxon>Tracheophyta</taxon>
        <taxon>Spermatophyta</taxon>
        <taxon>Magnoliopsida</taxon>
        <taxon>eudicotyledons</taxon>
        <taxon>Gunneridae</taxon>
        <taxon>Pentapetalae</taxon>
        <taxon>rosids</taxon>
        <taxon>malvids</taxon>
        <taxon>Sapindales</taxon>
        <taxon>Sapindaceae</taxon>
        <taxon>Hippocastanoideae</taxon>
        <taxon>Acereae</taxon>
        <taxon>Dipteronia</taxon>
    </lineage>
</organism>
<dbReference type="Pfam" id="PF08268">
    <property type="entry name" value="FBA_3"/>
    <property type="match status" value="1"/>
</dbReference>
<gene>
    <name evidence="2" type="ORF">Dsin_009716</name>
</gene>
<feature type="domain" description="F-box associated beta-propeller type 3" evidence="1">
    <location>
        <begin position="83"/>
        <end position="145"/>
    </location>
</feature>
<accession>A0AAE0AR54</accession>
<evidence type="ECO:0000313" key="3">
    <source>
        <dbReference type="Proteomes" id="UP001281410"/>
    </source>
</evidence>
<sequence length="156" mass="17757">MAVHVIILNERAFALVGLYISGAGPCWKKGSKAVLVAFDVGKEIFQVFRIRDEIASDRFNEAKLIEHAGKPTISMSTYLQGKLYYCNGTIHTGELLLVPRRLYNQYLYVLYYDVGKNVFRRVEISGLPDYAHQFNDFSCIDTITVSNYEENILSFA</sequence>
<proteinExistence type="predicted"/>
<name>A0AAE0AR54_9ROSI</name>
<protein>
    <recommendedName>
        <fullName evidence="1">F-box associated beta-propeller type 3 domain-containing protein</fullName>
    </recommendedName>
</protein>
<dbReference type="InterPro" id="IPR013187">
    <property type="entry name" value="F-box-assoc_dom_typ3"/>
</dbReference>
<keyword evidence="3" id="KW-1185">Reference proteome</keyword>